<dbReference type="Proteomes" id="UP000196778">
    <property type="component" value="Unassembled WGS sequence"/>
</dbReference>
<dbReference type="EMBL" id="FUKR01000022">
    <property type="protein sequence ID" value="SJN24111.1"/>
    <property type="molecule type" value="Genomic_DNA"/>
</dbReference>
<organism evidence="2 3">
    <name type="scientific">Mycetocola reblochoni REB411</name>
    <dbReference type="NCBI Taxonomy" id="1255698"/>
    <lineage>
        <taxon>Bacteria</taxon>
        <taxon>Bacillati</taxon>
        <taxon>Actinomycetota</taxon>
        <taxon>Actinomycetes</taxon>
        <taxon>Micrococcales</taxon>
        <taxon>Microbacteriaceae</taxon>
        <taxon>Mycetocola</taxon>
    </lineage>
</organism>
<proteinExistence type="predicted"/>
<gene>
    <name evidence="2" type="ORF">FM119_04015</name>
</gene>
<feature type="compositionally biased region" description="Acidic residues" evidence="1">
    <location>
        <begin position="77"/>
        <end position="86"/>
    </location>
</feature>
<dbReference type="AlphaFoldDB" id="A0A1R4IW52"/>
<evidence type="ECO:0000256" key="1">
    <source>
        <dbReference type="SAM" id="MobiDB-lite"/>
    </source>
</evidence>
<evidence type="ECO:0000313" key="2">
    <source>
        <dbReference type="EMBL" id="SJN24111.1"/>
    </source>
</evidence>
<accession>A0A1R4IW52</accession>
<keyword evidence="3" id="KW-1185">Reference proteome</keyword>
<protein>
    <submittedName>
        <fullName evidence="2">Uncharacterized protein</fullName>
    </submittedName>
</protein>
<reference evidence="3" key="1">
    <citation type="submission" date="2017-02" db="EMBL/GenBank/DDBJ databases">
        <authorList>
            <person name="Dridi B."/>
        </authorList>
    </citation>
    <scope>NUCLEOTIDE SEQUENCE [LARGE SCALE GENOMIC DNA]</scope>
    <source>
        <strain evidence="3">EB411</strain>
    </source>
</reference>
<feature type="region of interest" description="Disordered" evidence="1">
    <location>
        <begin position="39"/>
        <end position="86"/>
    </location>
</feature>
<dbReference type="OrthoDB" id="4988474at2"/>
<sequence length="624" mass="65659">MAKGINISVASDTRDFIKGIRNGVIEPLDDASDTLRDLADTGDDAGRDLSQAWEKSGDSAASIEASARRAGRTVESSMDDAADAVDDLGREGDRAADRLEDAMKDAQGDTDKLDAAYKDLGDTIRATSKKAGSELGSDVKRGTTEGSEALGEFKDESRSIAQETATSFDGTAESITDVFRDLAATAFAGFGPAGLVAGVAVAAGIGLGVKAGEDLAEQINEARERAGELASELLDVDGDLSQIDWASRMRDWGLEVKDSREWWELWQDTAITNLDAVRDAARDAGVDWKDAFTFASGAGSPEDAAAMVDKLTESIEAETAALEAAAPGRDEYGRLNAQVAIDTDDSINAKQDLIDMIEKEHDVTAQGIEDARALREATEAQKAADEAAAASIEARADALDALQSPIDDAIGSYAEFQDAESGALDPSGYIESIRKRREATSGFADNVASLAEEFGLSVEEQQAILDQGLEFAPMLQSIIDSGMSDEFVGEVQAGLTGGQDALDKAGLNTTVDVDANTKDAESGISTTTKKPRNTTIKTSADVLAASRSLSNTTGKKRTATIGARASTSSADRDIDRVAAARRTATIDVQAAVNSATTALSNFINRPRTAVVTASVRDRQGRYLP</sequence>
<dbReference type="RefSeq" id="WP_087136385.1">
    <property type="nucleotide sequence ID" value="NZ_FUKR01000022.1"/>
</dbReference>
<evidence type="ECO:0000313" key="3">
    <source>
        <dbReference type="Proteomes" id="UP000196778"/>
    </source>
</evidence>
<name>A0A1R4IW52_9MICO</name>